<sequence>MKKFKKLQPVETLSLVDKVELRLLEFFKENELEPGDSIPKELEFAETLGVSRTVVREALLRLRTLGLVESKKHRGMILTEPDIITNFERILDPSLLGMDILKNLFELRLILEMGMADFLFERKTDKDLLELQEIVEAEEKAEAEKSHFSLDREIAFHGKLYEISQNKTLLRFQKLLLPVFEYVHLKNKPEDFEYRYSSGKFVTHKMLADNIRMGTPETFRNAMRQHLEPHFDSIFKSS</sequence>
<dbReference type="InterPro" id="IPR011711">
    <property type="entry name" value="GntR_C"/>
</dbReference>
<dbReference type="InterPro" id="IPR036390">
    <property type="entry name" value="WH_DNA-bd_sf"/>
</dbReference>
<organism evidence="5 6">
    <name type="scientific">Christiangramia fulva</name>
    <dbReference type="NCBI Taxonomy" id="2126553"/>
    <lineage>
        <taxon>Bacteria</taxon>
        <taxon>Pseudomonadati</taxon>
        <taxon>Bacteroidota</taxon>
        <taxon>Flavobacteriia</taxon>
        <taxon>Flavobacteriales</taxon>
        <taxon>Flavobacteriaceae</taxon>
        <taxon>Christiangramia</taxon>
    </lineage>
</organism>
<dbReference type="CDD" id="cd07377">
    <property type="entry name" value="WHTH_GntR"/>
    <property type="match status" value="1"/>
</dbReference>
<protein>
    <submittedName>
        <fullName evidence="5">FadR family transcriptional regulator</fullName>
    </submittedName>
</protein>
<dbReference type="PANTHER" id="PTHR43537">
    <property type="entry name" value="TRANSCRIPTIONAL REGULATOR, GNTR FAMILY"/>
    <property type="match status" value="1"/>
</dbReference>
<dbReference type="EMBL" id="CP028136">
    <property type="protein sequence ID" value="AVR47137.1"/>
    <property type="molecule type" value="Genomic_DNA"/>
</dbReference>
<dbReference type="GO" id="GO:0003677">
    <property type="term" value="F:DNA binding"/>
    <property type="evidence" value="ECO:0007669"/>
    <property type="project" value="UniProtKB-KW"/>
</dbReference>
<dbReference type="Proteomes" id="UP000241507">
    <property type="component" value="Chromosome"/>
</dbReference>
<dbReference type="SUPFAM" id="SSF46785">
    <property type="entry name" value="Winged helix' DNA-binding domain"/>
    <property type="match status" value="1"/>
</dbReference>
<dbReference type="InterPro" id="IPR000524">
    <property type="entry name" value="Tscrpt_reg_HTH_GntR"/>
</dbReference>
<dbReference type="OrthoDB" id="1040417at2"/>
<dbReference type="SUPFAM" id="SSF48008">
    <property type="entry name" value="GntR ligand-binding domain-like"/>
    <property type="match status" value="1"/>
</dbReference>
<dbReference type="PRINTS" id="PR00035">
    <property type="entry name" value="HTHGNTR"/>
</dbReference>
<gene>
    <name evidence="5" type="ORF">C7S20_18820</name>
</gene>
<evidence type="ECO:0000256" key="3">
    <source>
        <dbReference type="ARBA" id="ARBA00023163"/>
    </source>
</evidence>
<evidence type="ECO:0000313" key="6">
    <source>
        <dbReference type="Proteomes" id="UP000241507"/>
    </source>
</evidence>
<keyword evidence="2" id="KW-0238">DNA-binding</keyword>
<dbReference type="InterPro" id="IPR036388">
    <property type="entry name" value="WH-like_DNA-bd_sf"/>
</dbReference>
<dbReference type="Gene3D" id="1.20.120.530">
    <property type="entry name" value="GntR ligand-binding domain-like"/>
    <property type="match status" value="1"/>
</dbReference>
<evidence type="ECO:0000313" key="5">
    <source>
        <dbReference type="EMBL" id="AVR47137.1"/>
    </source>
</evidence>
<feature type="domain" description="HTH gntR-type" evidence="4">
    <location>
        <begin position="13"/>
        <end position="81"/>
    </location>
</feature>
<dbReference type="Pfam" id="PF00392">
    <property type="entry name" value="GntR"/>
    <property type="match status" value="1"/>
</dbReference>
<dbReference type="Pfam" id="PF07729">
    <property type="entry name" value="FCD"/>
    <property type="match status" value="1"/>
</dbReference>
<keyword evidence="1" id="KW-0805">Transcription regulation</keyword>
<evidence type="ECO:0000259" key="4">
    <source>
        <dbReference type="PROSITE" id="PS50949"/>
    </source>
</evidence>
<accession>A0A2R3ZA48</accession>
<dbReference type="SMART" id="SM00345">
    <property type="entry name" value="HTH_GNTR"/>
    <property type="match status" value="1"/>
</dbReference>
<dbReference type="KEGG" id="grs:C7S20_18820"/>
<keyword evidence="6" id="KW-1185">Reference proteome</keyword>
<dbReference type="RefSeq" id="WP_107013906.1">
    <property type="nucleotide sequence ID" value="NZ_CP028136.1"/>
</dbReference>
<reference evidence="6" key="1">
    <citation type="submission" date="2018-03" db="EMBL/GenBank/DDBJ databases">
        <title>Gramella fulva sp. nov., isolated from a dry surface of tidal flat.</title>
        <authorList>
            <person name="Hwang S.H."/>
            <person name="Hwang W.M."/>
            <person name="Kang K."/>
            <person name="Ahn T.-Y."/>
        </authorList>
    </citation>
    <scope>NUCLEOTIDE SEQUENCE [LARGE SCALE GENOMIC DNA]</scope>
    <source>
        <strain evidence="6">SH35</strain>
    </source>
</reference>
<name>A0A2R3ZA48_9FLAO</name>
<dbReference type="GO" id="GO:0003700">
    <property type="term" value="F:DNA-binding transcription factor activity"/>
    <property type="evidence" value="ECO:0007669"/>
    <property type="project" value="InterPro"/>
</dbReference>
<evidence type="ECO:0000256" key="1">
    <source>
        <dbReference type="ARBA" id="ARBA00023015"/>
    </source>
</evidence>
<proteinExistence type="predicted"/>
<dbReference type="InterPro" id="IPR008920">
    <property type="entry name" value="TF_FadR/GntR_C"/>
</dbReference>
<evidence type="ECO:0000256" key="2">
    <source>
        <dbReference type="ARBA" id="ARBA00023125"/>
    </source>
</evidence>
<dbReference type="PROSITE" id="PS50949">
    <property type="entry name" value="HTH_GNTR"/>
    <property type="match status" value="1"/>
</dbReference>
<dbReference type="SMART" id="SM00895">
    <property type="entry name" value="FCD"/>
    <property type="match status" value="1"/>
</dbReference>
<keyword evidence="3" id="KW-0804">Transcription</keyword>
<dbReference type="AlphaFoldDB" id="A0A2R3ZA48"/>
<dbReference type="PANTHER" id="PTHR43537:SF5">
    <property type="entry name" value="UXU OPERON TRANSCRIPTIONAL REGULATOR"/>
    <property type="match status" value="1"/>
</dbReference>
<dbReference type="Gene3D" id="1.10.10.10">
    <property type="entry name" value="Winged helix-like DNA-binding domain superfamily/Winged helix DNA-binding domain"/>
    <property type="match status" value="1"/>
</dbReference>